<evidence type="ECO:0000313" key="1">
    <source>
        <dbReference type="EMBL" id="KMQ91863.1"/>
    </source>
</evidence>
<gene>
    <name evidence="1" type="ORF">RF55_8222</name>
</gene>
<dbReference type="InterPro" id="IPR008042">
    <property type="entry name" value="Retrotrans_Pao"/>
</dbReference>
<name>A0A0J7KNA5_LASNI</name>
<evidence type="ECO:0000313" key="2">
    <source>
        <dbReference type="Proteomes" id="UP000036403"/>
    </source>
</evidence>
<sequence length="299" mass="34135">MLRQIRIHPADADYQRIFWRYTPNSELSSYRLLTVTYATASAPFLANRVLKQLARDEGANYPLAVAVLEEDVYVNDLLFGAENIVLLQQAPRIFDLLGWVAPVTISSKILMQALWLRKVEWDDPLEDDLLKCCLQYQTQLLKLNGAAIPRWTGQGSESHGIELYGYADASNLAYAAVIYLRVESFLGQVQVSLLYSKTKVAPLKVQNYNKMYRDSHCKKPSVYKEGDYVLIRDNRTKVGINTKLKPKYKGSYQIAKNLGNNRYVIKDIPGFNITQKPLDTILSSDKIKPWVKHDISVKE</sequence>
<dbReference type="PANTHER" id="PTHR47331:SF5">
    <property type="entry name" value="RIBONUCLEASE H"/>
    <property type="match status" value="1"/>
</dbReference>
<protein>
    <submittedName>
        <fullName evidence="1">Uncharacterized protein</fullName>
    </submittedName>
</protein>
<dbReference type="OrthoDB" id="8033604at2759"/>
<comment type="caution">
    <text evidence="1">The sequence shown here is derived from an EMBL/GenBank/DDBJ whole genome shotgun (WGS) entry which is preliminary data.</text>
</comment>
<dbReference type="STRING" id="67767.A0A0J7KNA5"/>
<reference evidence="1 2" key="1">
    <citation type="submission" date="2015-04" db="EMBL/GenBank/DDBJ databases">
        <title>Lasius niger genome sequencing.</title>
        <authorList>
            <person name="Konorov E.A."/>
            <person name="Nikitin M.A."/>
            <person name="Kirill M.V."/>
            <person name="Chang P."/>
        </authorList>
    </citation>
    <scope>NUCLEOTIDE SEQUENCE [LARGE SCALE GENOMIC DNA]</scope>
    <source>
        <tissue evidence="1">Whole</tissue>
    </source>
</reference>
<dbReference type="AlphaFoldDB" id="A0A0J7KNA5"/>
<dbReference type="EMBL" id="LBMM01005047">
    <property type="protein sequence ID" value="KMQ91863.1"/>
    <property type="molecule type" value="Genomic_DNA"/>
</dbReference>
<dbReference type="Proteomes" id="UP000036403">
    <property type="component" value="Unassembled WGS sequence"/>
</dbReference>
<organism evidence="1 2">
    <name type="scientific">Lasius niger</name>
    <name type="common">Black garden ant</name>
    <dbReference type="NCBI Taxonomy" id="67767"/>
    <lineage>
        <taxon>Eukaryota</taxon>
        <taxon>Metazoa</taxon>
        <taxon>Ecdysozoa</taxon>
        <taxon>Arthropoda</taxon>
        <taxon>Hexapoda</taxon>
        <taxon>Insecta</taxon>
        <taxon>Pterygota</taxon>
        <taxon>Neoptera</taxon>
        <taxon>Endopterygota</taxon>
        <taxon>Hymenoptera</taxon>
        <taxon>Apocrita</taxon>
        <taxon>Aculeata</taxon>
        <taxon>Formicoidea</taxon>
        <taxon>Formicidae</taxon>
        <taxon>Formicinae</taxon>
        <taxon>Lasius</taxon>
        <taxon>Lasius</taxon>
    </lineage>
</organism>
<proteinExistence type="predicted"/>
<accession>A0A0J7KNA5</accession>
<dbReference type="InterPro" id="IPR043502">
    <property type="entry name" value="DNA/RNA_pol_sf"/>
</dbReference>
<dbReference type="SUPFAM" id="SSF56672">
    <property type="entry name" value="DNA/RNA polymerases"/>
    <property type="match status" value="1"/>
</dbReference>
<dbReference type="PaxDb" id="67767-A0A0J7KNA5"/>
<dbReference type="PANTHER" id="PTHR47331">
    <property type="entry name" value="PHD-TYPE DOMAIN-CONTAINING PROTEIN"/>
    <property type="match status" value="1"/>
</dbReference>
<dbReference type="GO" id="GO:0071897">
    <property type="term" value="P:DNA biosynthetic process"/>
    <property type="evidence" value="ECO:0007669"/>
    <property type="project" value="UniProtKB-ARBA"/>
</dbReference>
<dbReference type="Pfam" id="PF05380">
    <property type="entry name" value="Peptidase_A17"/>
    <property type="match status" value="1"/>
</dbReference>
<keyword evidence="2" id="KW-1185">Reference proteome</keyword>